<dbReference type="Proteomes" id="UP000000740">
    <property type="component" value="Chromosome 2"/>
</dbReference>
<dbReference type="GeneID" id="7399050"/>
<feature type="region of interest" description="Disordered" evidence="1">
    <location>
        <begin position="1"/>
        <end position="75"/>
    </location>
</feature>
<organism evidence="2 3">
    <name type="scientific">Halorubrum lacusprofundi (strain ATCC 49239 / DSM 5036 / JCM 8891 / ACAM 34)</name>
    <dbReference type="NCBI Taxonomy" id="416348"/>
    <lineage>
        <taxon>Archaea</taxon>
        <taxon>Methanobacteriati</taxon>
        <taxon>Methanobacteriota</taxon>
        <taxon>Stenosarchaea group</taxon>
        <taxon>Halobacteria</taxon>
        <taxon>Halobacteriales</taxon>
        <taxon>Haloferacaceae</taxon>
        <taxon>Halorubrum</taxon>
    </lineage>
</organism>
<evidence type="ECO:0000313" key="3">
    <source>
        <dbReference type="Proteomes" id="UP000000740"/>
    </source>
</evidence>
<evidence type="ECO:0000256" key="1">
    <source>
        <dbReference type="SAM" id="MobiDB-lite"/>
    </source>
</evidence>
<dbReference type="AlphaFoldDB" id="B9LVA6"/>
<name>B9LVA6_HALLT</name>
<proteinExistence type="predicted"/>
<accession>B9LVA6</accession>
<feature type="compositionally biased region" description="Basic and acidic residues" evidence="1">
    <location>
        <begin position="22"/>
        <end position="52"/>
    </location>
</feature>
<sequence>MSDDEQEQEVDNRTIRGNSKKRTTDGEFSKSRSRDLDEALGGEREVPEDAEHVTMAPEHVPMQMRTDDESNSEDE</sequence>
<dbReference type="RefSeq" id="WP_014053528.1">
    <property type="nucleotide sequence ID" value="NC_012028.1"/>
</dbReference>
<dbReference type="HOGENOM" id="CLU_2662182_0_0_2"/>
<evidence type="ECO:0000313" key="2">
    <source>
        <dbReference type="EMBL" id="ACM58619.1"/>
    </source>
</evidence>
<dbReference type="EMBL" id="CP001366">
    <property type="protein sequence ID" value="ACM58619.1"/>
    <property type="molecule type" value="Genomic_DNA"/>
</dbReference>
<gene>
    <name evidence="2" type="ordered locus">Hlac_3078</name>
</gene>
<dbReference type="KEGG" id="hla:Hlac_3078"/>
<reference evidence="2 3" key="1">
    <citation type="journal article" date="2016" name="Stand. Genomic Sci.">
        <title>Complete genome sequence of the Antarctic Halorubrum lacusprofundi type strain ACAM 34.</title>
        <authorList>
            <person name="Anderson I.J."/>
            <person name="DasSarma P."/>
            <person name="Lucas S."/>
            <person name="Copeland A."/>
            <person name="Lapidus A."/>
            <person name="Del Rio T.G."/>
            <person name="Tice H."/>
            <person name="Dalin E."/>
            <person name="Bruce D.C."/>
            <person name="Goodwin L."/>
            <person name="Pitluck S."/>
            <person name="Sims D."/>
            <person name="Brettin T.S."/>
            <person name="Detter J.C."/>
            <person name="Han C.S."/>
            <person name="Larimer F."/>
            <person name="Hauser L."/>
            <person name="Land M."/>
            <person name="Ivanova N."/>
            <person name="Richardson P."/>
            <person name="Cavicchioli R."/>
            <person name="DasSarma S."/>
            <person name="Woese C.R."/>
            <person name="Kyrpides N.C."/>
        </authorList>
    </citation>
    <scope>NUCLEOTIDE SEQUENCE [LARGE SCALE GENOMIC DNA]</scope>
    <source>
        <strain evidence="3">ATCC 49239 / DSM 5036 / JCM 8891 / ACAM 34</strain>
    </source>
</reference>
<keyword evidence="3" id="KW-1185">Reference proteome</keyword>
<dbReference type="eggNOG" id="arCOG13008">
    <property type="taxonomic scope" value="Archaea"/>
</dbReference>
<protein>
    <submittedName>
        <fullName evidence="2">Uncharacterized protein</fullName>
    </submittedName>
</protein>